<dbReference type="Pfam" id="PF01408">
    <property type="entry name" value="GFO_IDH_MocA"/>
    <property type="match status" value="1"/>
</dbReference>
<comment type="caution">
    <text evidence="4">The sequence shown here is derived from an EMBL/GenBank/DDBJ whole genome shotgun (WGS) entry which is preliminary data.</text>
</comment>
<accession>A0ABT5SFA6</accession>
<dbReference type="PANTHER" id="PTHR43054">
    <property type="match status" value="1"/>
</dbReference>
<dbReference type="InterPro" id="IPR036291">
    <property type="entry name" value="NAD(P)-bd_dom_sf"/>
</dbReference>
<evidence type="ECO:0000313" key="5">
    <source>
        <dbReference type="Proteomes" id="UP001218170"/>
    </source>
</evidence>
<reference evidence="4 5" key="1">
    <citation type="submission" date="2023-02" db="EMBL/GenBank/DDBJ databases">
        <title>Study of novel species of the Microbacterium genus.</title>
        <authorList>
            <person name="Arroyo-Herrera I."/>
            <person name="Roman-Ponce B."/>
            <person name="Vasquez-Murrieta M.S."/>
        </authorList>
    </citation>
    <scope>NUCLEOTIDE SEQUENCE [LARGE SCALE GENOMIC DNA]</scope>
    <source>
        <strain evidence="4 5">NE1TT3</strain>
    </source>
</reference>
<evidence type="ECO:0000256" key="1">
    <source>
        <dbReference type="ARBA" id="ARBA00023027"/>
    </source>
</evidence>
<organism evidence="4 5">
    <name type="scientific">Microbacterium thalli</name>
    <dbReference type="NCBI Taxonomy" id="3027921"/>
    <lineage>
        <taxon>Bacteria</taxon>
        <taxon>Bacillati</taxon>
        <taxon>Actinomycetota</taxon>
        <taxon>Actinomycetes</taxon>
        <taxon>Micrococcales</taxon>
        <taxon>Microbacteriaceae</taxon>
        <taxon>Microbacterium</taxon>
    </lineage>
</organism>
<protein>
    <submittedName>
        <fullName evidence="4">Gfo/Idh/MocA family oxidoreductase</fullName>
    </submittedName>
</protein>
<dbReference type="Proteomes" id="UP001218170">
    <property type="component" value="Unassembled WGS sequence"/>
</dbReference>
<evidence type="ECO:0000313" key="4">
    <source>
        <dbReference type="EMBL" id="MDD7961464.1"/>
    </source>
</evidence>
<dbReference type="SUPFAM" id="SSF55347">
    <property type="entry name" value="Glyceraldehyde-3-phosphate dehydrogenase-like, C-terminal domain"/>
    <property type="match status" value="1"/>
</dbReference>
<feature type="domain" description="Gfo/Idh/MocA-like oxidoreductase N-terminal" evidence="2">
    <location>
        <begin position="2"/>
        <end position="118"/>
    </location>
</feature>
<dbReference type="Gene3D" id="3.40.50.720">
    <property type="entry name" value="NAD(P)-binding Rossmann-like Domain"/>
    <property type="match status" value="1"/>
</dbReference>
<keyword evidence="1" id="KW-0520">NAD</keyword>
<dbReference type="InterPro" id="IPR000683">
    <property type="entry name" value="Gfo/Idh/MocA-like_OxRdtase_N"/>
</dbReference>
<dbReference type="Pfam" id="PF22725">
    <property type="entry name" value="GFO_IDH_MocA_C3"/>
    <property type="match status" value="1"/>
</dbReference>
<dbReference type="PANTHER" id="PTHR43054:SF1">
    <property type="entry name" value="SCYLLO-INOSITOL 2-DEHYDROGENASE (NADP(+)) IOLU"/>
    <property type="match status" value="1"/>
</dbReference>
<proteinExistence type="predicted"/>
<dbReference type="EMBL" id="JAQZCI010000001">
    <property type="protein sequence ID" value="MDD7961464.1"/>
    <property type="molecule type" value="Genomic_DNA"/>
</dbReference>
<dbReference type="SUPFAM" id="SSF51735">
    <property type="entry name" value="NAD(P)-binding Rossmann-fold domains"/>
    <property type="match status" value="1"/>
</dbReference>
<evidence type="ECO:0000259" key="3">
    <source>
        <dbReference type="Pfam" id="PF22725"/>
    </source>
</evidence>
<dbReference type="RefSeq" id="WP_274263949.1">
    <property type="nucleotide sequence ID" value="NZ_JAQZCI010000001.1"/>
</dbReference>
<dbReference type="InterPro" id="IPR055170">
    <property type="entry name" value="GFO_IDH_MocA-like_dom"/>
</dbReference>
<evidence type="ECO:0000259" key="2">
    <source>
        <dbReference type="Pfam" id="PF01408"/>
    </source>
</evidence>
<feature type="domain" description="GFO/IDH/MocA-like oxidoreductase" evidence="3">
    <location>
        <begin position="139"/>
        <end position="247"/>
    </location>
</feature>
<gene>
    <name evidence="4" type="ORF">PUW80_03760</name>
</gene>
<name>A0ABT5SFA6_9MICO</name>
<dbReference type="Gene3D" id="3.30.360.10">
    <property type="entry name" value="Dihydrodipicolinate Reductase, domain 2"/>
    <property type="match status" value="1"/>
</dbReference>
<keyword evidence="5" id="KW-1185">Reference proteome</keyword>
<sequence length="318" mass="33146">MIRIATIGTSVITESFIGAATRTSGIEVAAVTSRDIGRARAYADRVGVPGAFGDLASMLADPAIDAVYVGSPNSVHRDQVAAAIDAGKHVLVEKPAVSSAAEWDDLVARARAAEVVLIEAMRTAYDPGLAAVQELVPSLGTLRRASFHYSKRSSRYGAVLAGEVPNIFDPAMGGGALADLGVYGLHAAILLFGEPARVEAAVTPIRTGVEGAGIALLDYAGLVVDVAYSKITTSTRPSEIQGEDATLVIDHLASPRHLTRVDNDGNVTERVIDGPVDVLDGEVARFVELVSGGASPEVDQERTAATLRTIERARAAAR</sequence>